<dbReference type="SMART" id="SM01321">
    <property type="entry name" value="Y1_Tnp"/>
    <property type="match status" value="1"/>
</dbReference>
<evidence type="ECO:0000313" key="2">
    <source>
        <dbReference type="EMBL" id="EKB31132.1"/>
    </source>
</evidence>
<dbReference type="GO" id="GO:0006313">
    <property type="term" value="P:DNA transposition"/>
    <property type="evidence" value="ECO:0007669"/>
    <property type="project" value="InterPro"/>
</dbReference>
<dbReference type="PANTHER" id="PTHR33360">
    <property type="entry name" value="TRANSPOSASE FOR INSERTION SEQUENCE ELEMENT IS200"/>
    <property type="match status" value="1"/>
</dbReference>
<dbReference type="eggNOG" id="COG1943">
    <property type="taxonomic scope" value="Bacteria"/>
</dbReference>
<dbReference type="GO" id="GO:0003677">
    <property type="term" value="F:DNA binding"/>
    <property type="evidence" value="ECO:0007669"/>
    <property type="project" value="InterPro"/>
</dbReference>
<evidence type="ECO:0000259" key="1">
    <source>
        <dbReference type="SMART" id="SM01321"/>
    </source>
</evidence>
<dbReference type="STRING" id="742823.HMPREF9465_01237"/>
<dbReference type="Pfam" id="PF01797">
    <property type="entry name" value="Y1_Tnp"/>
    <property type="match status" value="1"/>
</dbReference>
<dbReference type="GO" id="GO:0004803">
    <property type="term" value="F:transposase activity"/>
    <property type="evidence" value="ECO:0007669"/>
    <property type="project" value="InterPro"/>
</dbReference>
<dbReference type="InterPro" id="IPR002686">
    <property type="entry name" value="Transposase_17"/>
</dbReference>
<comment type="caution">
    <text evidence="2">The sequence shown here is derived from an EMBL/GenBank/DDBJ whole genome shotgun (WGS) entry which is preliminary data.</text>
</comment>
<protein>
    <recommendedName>
        <fullName evidence="1">Transposase IS200-like domain-containing protein</fullName>
    </recommendedName>
</protein>
<keyword evidence="3" id="KW-1185">Reference proteome</keyword>
<dbReference type="EMBL" id="ADMG01000031">
    <property type="protein sequence ID" value="EKB31132.1"/>
    <property type="molecule type" value="Genomic_DNA"/>
</dbReference>
<proteinExistence type="predicted"/>
<dbReference type="InterPro" id="IPR036515">
    <property type="entry name" value="Transposase_17_sf"/>
</dbReference>
<dbReference type="Gene3D" id="3.30.70.1290">
    <property type="entry name" value="Transposase IS200-like"/>
    <property type="match status" value="1"/>
</dbReference>
<dbReference type="HOGENOM" id="CLU_101320_2_0_4"/>
<organism evidence="2 3">
    <name type="scientific">Sutterella wadsworthensis 2_1_59BFAA</name>
    <dbReference type="NCBI Taxonomy" id="742823"/>
    <lineage>
        <taxon>Bacteria</taxon>
        <taxon>Pseudomonadati</taxon>
        <taxon>Pseudomonadota</taxon>
        <taxon>Betaproteobacteria</taxon>
        <taxon>Burkholderiales</taxon>
        <taxon>Sutterellaceae</taxon>
        <taxon>Sutterella</taxon>
    </lineage>
</organism>
<feature type="domain" description="Transposase IS200-like" evidence="1">
    <location>
        <begin position="23"/>
        <end position="142"/>
    </location>
</feature>
<dbReference type="AlphaFoldDB" id="K1JTX5"/>
<dbReference type="PANTHER" id="PTHR33360:SF2">
    <property type="entry name" value="TRANSPOSASE FOR INSERTION SEQUENCE ELEMENT IS200"/>
    <property type="match status" value="1"/>
</dbReference>
<gene>
    <name evidence="2" type="ORF">HMPREF9465_01237</name>
</gene>
<dbReference type="Proteomes" id="UP000005835">
    <property type="component" value="Unassembled WGS sequence"/>
</dbReference>
<evidence type="ECO:0000313" key="3">
    <source>
        <dbReference type="Proteomes" id="UP000005835"/>
    </source>
</evidence>
<dbReference type="NCBIfam" id="NF033573">
    <property type="entry name" value="transpos_IS200"/>
    <property type="match status" value="1"/>
</dbReference>
<accession>K1JTX5</accession>
<name>K1JTX5_9BURK</name>
<reference evidence="2 3" key="1">
    <citation type="submission" date="2012-05" db="EMBL/GenBank/DDBJ databases">
        <title>The Genome Sequence of Sutterella wadsworthensis 2_1_59BFAA.</title>
        <authorList>
            <consortium name="The Broad Institute Genome Sequencing Platform"/>
            <person name="Earl A."/>
            <person name="Ward D."/>
            <person name="Feldgarden M."/>
            <person name="Gevers D."/>
            <person name="Daigneault M."/>
            <person name="Strauss J."/>
            <person name="Allen-Vercoe E."/>
            <person name="Walker B."/>
            <person name="Young S.K."/>
            <person name="Zeng Q."/>
            <person name="Gargeya S."/>
            <person name="Fitzgerald M."/>
            <person name="Haas B."/>
            <person name="Abouelleil A."/>
            <person name="Alvarado L."/>
            <person name="Arachchi H.M."/>
            <person name="Berlin A.M."/>
            <person name="Chapman S.B."/>
            <person name="Goldberg J."/>
            <person name="Griggs A."/>
            <person name="Gujja S."/>
            <person name="Hansen M."/>
            <person name="Howarth C."/>
            <person name="Imamovic A."/>
            <person name="Larimer J."/>
            <person name="McCowen C."/>
            <person name="Montmayeur A."/>
            <person name="Murphy C."/>
            <person name="Neiman D."/>
            <person name="Pearson M."/>
            <person name="Priest M."/>
            <person name="Roberts A."/>
            <person name="Saif S."/>
            <person name="Shea T."/>
            <person name="Sisk P."/>
            <person name="Sykes S."/>
            <person name="Wortman J."/>
            <person name="Nusbaum C."/>
            <person name="Birren B."/>
        </authorList>
    </citation>
    <scope>NUCLEOTIDE SEQUENCE [LARGE SCALE GENOMIC DNA]</scope>
    <source>
        <strain evidence="2 3">2_1_59BFAA</strain>
    </source>
</reference>
<sequence length="149" mass="17160">MPFTLPRDKIKDMVEIVYNRNCVYQTAYHVIWCPKYRKRILKGEIAEALRLAITAICIEREWPILTLEIQPDHIHLFVTIPPSQAVADAVKILKGSTARKLFVAFPALKDQLYGGHLWSPSYYVGTAGNVSAETIRHYIERTEHIKGRR</sequence>
<dbReference type="SUPFAM" id="SSF143422">
    <property type="entry name" value="Transposase IS200-like"/>
    <property type="match status" value="1"/>
</dbReference>